<gene>
    <name evidence="3" type="ORF">GALMADRAFT_209838</name>
</gene>
<dbReference type="HOGENOM" id="CLU_1704340_0_0_1"/>
<evidence type="ECO:0000256" key="2">
    <source>
        <dbReference type="SAM" id="Phobius"/>
    </source>
</evidence>
<accession>A0A067TC91</accession>
<keyword evidence="2" id="KW-0472">Membrane</keyword>
<organism evidence="3 4">
    <name type="scientific">Galerina marginata (strain CBS 339.88)</name>
    <dbReference type="NCBI Taxonomy" id="685588"/>
    <lineage>
        <taxon>Eukaryota</taxon>
        <taxon>Fungi</taxon>
        <taxon>Dikarya</taxon>
        <taxon>Basidiomycota</taxon>
        <taxon>Agaricomycotina</taxon>
        <taxon>Agaricomycetes</taxon>
        <taxon>Agaricomycetidae</taxon>
        <taxon>Agaricales</taxon>
        <taxon>Agaricineae</taxon>
        <taxon>Strophariaceae</taxon>
        <taxon>Galerina</taxon>
    </lineage>
</organism>
<evidence type="ECO:0000256" key="1">
    <source>
        <dbReference type="SAM" id="MobiDB-lite"/>
    </source>
</evidence>
<dbReference type="EMBL" id="KL142376">
    <property type="protein sequence ID" value="KDR77494.1"/>
    <property type="molecule type" value="Genomic_DNA"/>
</dbReference>
<feature type="transmembrane region" description="Helical" evidence="2">
    <location>
        <begin position="36"/>
        <end position="57"/>
    </location>
</feature>
<keyword evidence="4" id="KW-1185">Reference proteome</keyword>
<feature type="region of interest" description="Disordered" evidence="1">
    <location>
        <begin position="1"/>
        <end position="20"/>
    </location>
</feature>
<dbReference type="AlphaFoldDB" id="A0A067TC91"/>
<keyword evidence="2" id="KW-1133">Transmembrane helix</keyword>
<name>A0A067TC91_GALM3</name>
<protein>
    <submittedName>
        <fullName evidence="3">Uncharacterized protein</fullName>
    </submittedName>
</protein>
<keyword evidence="2" id="KW-0812">Transmembrane</keyword>
<evidence type="ECO:0000313" key="4">
    <source>
        <dbReference type="Proteomes" id="UP000027222"/>
    </source>
</evidence>
<sequence>MPKGYQKVSQENGEDVTSLGPRDTATTEYYTIGQRIVLFFLALTIFNMLLAAANIYYSFQLTGALQKFEDKDLLSLPRIDPFSGEYISSSMKKSFASAAANHLKIMIPSLSIPSTKKECITTTSRSNNRLRIMLEQSTLVEWTHMDPGQNISSQ</sequence>
<evidence type="ECO:0000313" key="3">
    <source>
        <dbReference type="EMBL" id="KDR77494.1"/>
    </source>
</evidence>
<reference evidence="4" key="1">
    <citation type="journal article" date="2014" name="Proc. Natl. Acad. Sci. U.S.A.">
        <title>Extensive sampling of basidiomycete genomes demonstrates inadequacy of the white-rot/brown-rot paradigm for wood decay fungi.</title>
        <authorList>
            <person name="Riley R."/>
            <person name="Salamov A.A."/>
            <person name="Brown D.W."/>
            <person name="Nagy L.G."/>
            <person name="Floudas D."/>
            <person name="Held B.W."/>
            <person name="Levasseur A."/>
            <person name="Lombard V."/>
            <person name="Morin E."/>
            <person name="Otillar R."/>
            <person name="Lindquist E.A."/>
            <person name="Sun H."/>
            <person name="LaButti K.M."/>
            <person name="Schmutz J."/>
            <person name="Jabbour D."/>
            <person name="Luo H."/>
            <person name="Baker S.E."/>
            <person name="Pisabarro A.G."/>
            <person name="Walton J.D."/>
            <person name="Blanchette R.A."/>
            <person name="Henrissat B."/>
            <person name="Martin F."/>
            <person name="Cullen D."/>
            <person name="Hibbett D.S."/>
            <person name="Grigoriev I.V."/>
        </authorList>
    </citation>
    <scope>NUCLEOTIDE SEQUENCE [LARGE SCALE GENOMIC DNA]</scope>
    <source>
        <strain evidence="4">CBS 339.88</strain>
    </source>
</reference>
<proteinExistence type="predicted"/>
<dbReference type="Proteomes" id="UP000027222">
    <property type="component" value="Unassembled WGS sequence"/>
</dbReference>